<dbReference type="GO" id="GO:0051539">
    <property type="term" value="F:4 iron, 4 sulfur cluster binding"/>
    <property type="evidence" value="ECO:0007669"/>
    <property type="project" value="UniProtKB-KW"/>
</dbReference>
<keyword evidence="1" id="KW-0813">Transport</keyword>
<evidence type="ECO:0000313" key="10">
    <source>
        <dbReference type="Proteomes" id="UP000285258"/>
    </source>
</evidence>
<name>A0A423UJU4_9ACTN</name>
<keyword evidence="3" id="KW-0479">Metal-binding</keyword>
<gene>
    <name evidence="9" type="ORF">DMP12_08070</name>
</gene>
<keyword evidence="6" id="KW-0408">Iron</keyword>
<feature type="domain" description="4Fe-4S ferredoxin-type" evidence="8">
    <location>
        <begin position="4"/>
        <end position="34"/>
    </location>
</feature>
<evidence type="ECO:0000256" key="7">
    <source>
        <dbReference type="ARBA" id="ARBA00023014"/>
    </source>
</evidence>
<evidence type="ECO:0000256" key="5">
    <source>
        <dbReference type="ARBA" id="ARBA00022982"/>
    </source>
</evidence>
<protein>
    <submittedName>
        <fullName evidence="9">Oxidoreductase</fullName>
    </submittedName>
</protein>
<proteinExistence type="predicted"/>
<dbReference type="InterPro" id="IPR017896">
    <property type="entry name" value="4Fe4S_Fe-S-bd"/>
</dbReference>
<dbReference type="AlphaFoldDB" id="A0A423UJU4"/>
<dbReference type="SUPFAM" id="SSF54862">
    <property type="entry name" value="4Fe-4S ferredoxins"/>
    <property type="match status" value="1"/>
</dbReference>
<dbReference type="InterPro" id="IPR050954">
    <property type="entry name" value="ET_IronSulfur_Cluster-Binding"/>
</dbReference>
<accession>A0A423UJU4</accession>
<evidence type="ECO:0000256" key="6">
    <source>
        <dbReference type="ARBA" id="ARBA00023004"/>
    </source>
</evidence>
<dbReference type="Pfam" id="PF13247">
    <property type="entry name" value="Fer4_11"/>
    <property type="match status" value="1"/>
</dbReference>
<organism evidence="9 10">
    <name type="scientific">Gordonibacter urolithinfaciens</name>
    <dbReference type="NCBI Taxonomy" id="1335613"/>
    <lineage>
        <taxon>Bacteria</taxon>
        <taxon>Bacillati</taxon>
        <taxon>Actinomycetota</taxon>
        <taxon>Coriobacteriia</taxon>
        <taxon>Eggerthellales</taxon>
        <taxon>Eggerthellaceae</taxon>
        <taxon>Gordonibacter</taxon>
    </lineage>
</organism>
<dbReference type="GO" id="GO:0046872">
    <property type="term" value="F:metal ion binding"/>
    <property type="evidence" value="ECO:0007669"/>
    <property type="project" value="UniProtKB-KW"/>
</dbReference>
<dbReference type="PROSITE" id="PS51379">
    <property type="entry name" value="4FE4S_FER_2"/>
    <property type="match status" value="1"/>
</dbReference>
<keyword evidence="4" id="KW-0677">Repeat</keyword>
<dbReference type="Gene3D" id="3.30.70.20">
    <property type="match status" value="1"/>
</dbReference>
<dbReference type="PANTHER" id="PTHR43177:SF5">
    <property type="entry name" value="ANAEROBIC DIMETHYL SULFOXIDE REDUCTASE CHAIN B-RELATED"/>
    <property type="match status" value="1"/>
</dbReference>
<evidence type="ECO:0000256" key="2">
    <source>
        <dbReference type="ARBA" id="ARBA00022485"/>
    </source>
</evidence>
<evidence type="ECO:0000256" key="3">
    <source>
        <dbReference type="ARBA" id="ARBA00022723"/>
    </source>
</evidence>
<keyword evidence="5" id="KW-0249">Electron transport</keyword>
<sequence>MTHYGLLIDNEYCTGCHSCEVACKNEHDLPLGQWGIKVLELGPWKLMDGKHWEYRYVPVPTSYCDLCADRVEAGERPSCVHHCLASAMEYGTLEELAVKLGGKGKMASIFVP</sequence>
<dbReference type="Proteomes" id="UP000285258">
    <property type="component" value="Unassembled WGS sequence"/>
</dbReference>
<evidence type="ECO:0000256" key="4">
    <source>
        <dbReference type="ARBA" id="ARBA00022737"/>
    </source>
</evidence>
<evidence type="ECO:0000256" key="1">
    <source>
        <dbReference type="ARBA" id="ARBA00022448"/>
    </source>
</evidence>
<keyword evidence="7" id="KW-0411">Iron-sulfur</keyword>
<evidence type="ECO:0000259" key="8">
    <source>
        <dbReference type="PROSITE" id="PS51379"/>
    </source>
</evidence>
<evidence type="ECO:0000313" key="9">
    <source>
        <dbReference type="EMBL" id="ROT89689.1"/>
    </source>
</evidence>
<dbReference type="RefSeq" id="WP_015540515.1">
    <property type="nucleotide sequence ID" value="NZ_CP168029.1"/>
</dbReference>
<keyword evidence="2" id="KW-0004">4Fe-4S</keyword>
<comment type="caution">
    <text evidence="9">The sequence shown here is derived from an EMBL/GenBank/DDBJ whole genome shotgun (WGS) entry which is preliminary data.</text>
</comment>
<dbReference type="EMBL" id="QIBW01000008">
    <property type="protein sequence ID" value="ROT89689.1"/>
    <property type="molecule type" value="Genomic_DNA"/>
</dbReference>
<dbReference type="PANTHER" id="PTHR43177">
    <property type="entry name" value="PROTEIN NRFC"/>
    <property type="match status" value="1"/>
</dbReference>
<reference evidence="10" key="1">
    <citation type="submission" date="2018-05" db="EMBL/GenBank/DDBJ databases">
        <title>Genome Sequencing of selected type strains of the family Eggerthellaceae.</title>
        <authorList>
            <person name="Danylec N."/>
            <person name="Stoll D.A."/>
            <person name="Doetsch A."/>
            <person name="Huch M."/>
        </authorList>
    </citation>
    <scope>NUCLEOTIDE SEQUENCE [LARGE SCALE GENOMIC DNA]</scope>
    <source>
        <strain evidence="10">DSM 27213</strain>
    </source>
</reference>